<dbReference type="EMBL" id="JACMRX010000006">
    <property type="protein sequence ID" value="KAF7987402.1"/>
    <property type="molecule type" value="Genomic_DNA"/>
</dbReference>
<evidence type="ECO:0000256" key="1">
    <source>
        <dbReference type="SAM" id="MobiDB-lite"/>
    </source>
</evidence>
<feature type="region of interest" description="Disordered" evidence="1">
    <location>
        <begin position="521"/>
        <end position="552"/>
    </location>
</feature>
<proteinExistence type="predicted"/>
<feature type="region of interest" description="Disordered" evidence="1">
    <location>
        <begin position="191"/>
        <end position="222"/>
    </location>
</feature>
<feature type="domain" description="Nuclear respiratory factor 1 NLS/DNA-binding dimerisation" evidence="2">
    <location>
        <begin position="46"/>
        <end position="142"/>
    </location>
</feature>
<sequence length="685" mass="77820">MRFSAVQEDGYGVGLGQEHVPNNNVDDIMMAATGGIVSDSENIVDECSMTYNLPLLFASGYPSSLDKISVPELEKFITFMVQCSYGGPNAPTLSRVPPWWPEEIQYSIPFIRPSKVSNEWLINLKKLVSRCYTYHSSEYLLRFCKYLAQYPREKLRYVNNWDSTTSLYHKSTGKLLATFRNENMDYDKVVESPRRSLLPPNGATSNLQNKKSKTKERRQVDGPSLVVIQPEPSQHEIYLCDNCDAEFEELDQMKDHEKICSVPVQNDVNSRPVTPCDIVTELSQNKFLDYFKLFGGNEVLNVASSSSSSSSLSLPPSLVSTTTNSTTTTINTNSNSISHVSKCIAGSTRSSRRTRTTVNLARCPAIPFSSPAGLAMLKKSRVLTDDIKLEKLERIEKHTIAPALNNVCRPKWLNRPKVYSRWSVTYKPNREKPQRNYTHKYTFGAFKRKKFELNIRSQILYVSCQNLYIHLDILTTDELEDLKQNPWKYRSPVPKYIPNYRRENLIKNIIQPSTITGIKRKNLLHPPAPSSIQKKRMKLKNNNNNNDNNYNKNLIKNINEKDKSCQRNSEPSTIVLVDLCSSDDDDNTPIIVLSDENRDPAVNNSSKLNFFRNVTSQTNNNSNNNNNNNSNKFRQKSLGNFTSGPDWLCDNLLNDDNDKCTTNVKCLGNSIDSSNTFSSVLKQTP</sequence>
<feature type="region of interest" description="Disordered" evidence="1">
    <location>
        <begin position="616"/>
        <end position="637"/>
    </location>
</feature>
<accession>A0A834XIF4</accession>
<comment type="caution">
    <text evidence="3">The sequence shown here is derived from an EMBL/GenBank/DDBJ whole genome shotgun (WGS) entry which is preliminary data.</text>
</comment>
<feature type="region of interest" description="Disordered" evidence="1">
    <location>
        <begin position="305"/>
        <end position="325"/>
    </location>
</feature>
<protein>
    <recommendedName>
        <fullName evidence="2">Nuclear respiratory factor 1 NLS/DNA-binding dimerisation domain-containing protein</fullName>
    </recommendedName>
</protein>
<feature type="compositionally biased region" description="Low complexity" evidence="1">
    <location>
        <begin position="540"/>
        <end position="552"/>
    </location>
</feature>
<gene>
    <name evidence="3" type="ORF">HCN44_003164</name>
</gene>
<organism evidence="3 4">
    <name type="scientific">Aphidius gifuensis</name>
    <name type="common">Parasitoid wasp</name>
    <dbReference type="NCBI Taxonomy" id="684658"/>
    <lineage>
        <taxon>Eukaryota</taxon>
        <taxon>Metazoa</taxon>
        <taxon>Ecdysozoa</taxon>
        <taxon>Arthropoda</taxon>
        <taxon>Hexapoda</taxon>
        <taxon>Insecta</taxon>
        <taxon>Pterygota</taxon>
        <taxon>Neoptera</taxon>
        <taxon>Endopterygota</taxon>
        <taxon>Hymenoptera</taxon>
        <taxon>Apocrita</taxon>
        <taxon>Ichneumonoidea</taxon>
        <taxon>Braconidae</taxon>
        <taxon>Aphidiinae</taxon>
        <taxon>Aphidius</taxon>
    </lineage>
</organism>
<feature type="compositionally biased region" description="Low complexity" evidence="1">
    <location>
        <begin position="619"/>
        <end position="631"/>
    </location>
</feature>
<dbReference type="AlphaFoldDB" id="A0A834XIF4"/>
<dbReference type="OrthoDB" id="6288734at2759"/>
<dbReference type="Pfam" id="PF10491">
    <property type="entry name" value="Nrf1_DNA-bind"/>
    <property type="match status" value="1"/>
</dbReference>
<keyword evidence="4" id="KW-1185">Reference proteome</keyword>
<reference evidence="3 4" key="1">
    <citation type="submission" date="2020-08" db="EMBL/GenBank/DDBJ databases">
        <title>Aphidius gifuensis genome sequencing and assembly.</title>
        <authorList>
            <person name="Du Z."/>
        </authorList>
    </citation>
    <scope>NUCLEOTIDE SEQUENCE [LARGE SCALE GENOMIC DNA]</scope>
    <source>
        <strain evidence="3">YNYX2018</strain>
        <tissue evidence="3">Adults</tissue>
    </source>
</reference>
<name>A0A834XIF4_APHGI</name>
<evidence type="ECO:0000259" key="2">
    <source>
        <dbReference type="Pfam" id="PF10491"/>
    </source>
</evidence>
<dbReference type="Proteomes" id="UP000639338">
    <property type="component" value="Unassembled WGS sequence"/>
</dbReference>
<evidence type="ECO:0000313" key="3">
    <source>
        <dbReference type="EMBL" id="KAF7987402.1"/>
    </source>
</evidence>
<dbReference type="InterPro" id="IPR019525">
    <property type="entry name" value="Nrf1_NLS/DNA-bd_dimer"/>
</dbReference>
<evidence type="ECO:0000313" key="4">
    <source>
        <dbReference type="Proteomes" id="UP000639338"/>
    </source>
</evidence>